<evidence type="ECO:0000313" key="3">
    <source>
        <dbReference type="EMBL" id="PLR18986.1"/>
    </source>
</evidence>
<evidence type="ECO:0000256" key="1">
    <source>
        <dbReference type="SAM" id="Phobius"/>
    </source>
</evidence>
<accession>A0A2N5CYZ7</accession>
<keyword evidence="1" id="KW-0812">Transmembrane</keyword>
<keyword evidence="5" id="KW-1185">Reference proteome</keyword>
<evidence type="ECO:0008006" key="6">
    <source>
        <dbReference type="Google" id="ProtNLM"/>
    </source>
</evidence>
<dbReference type="EMBL" id="CP026100">
    <property type="protein sequence ID" value="AYV45334.1"/>
    <property type="molecule type" value="Genomic_DNA"/>
</dbReference>
<dbReference type="KEGG" id="cfh:C1707_03215"/>
<evidence type="ECO:0000313" key="4">
    <source>
        <dbReference type="Proteomes" id="UP000234483"/>
    </source>
</evidence>
<dbReference type="OrthoDB" id="7186173at2"/>
<keyword evidence="1" id="KW-1133">Transmembrane helix</keyword>
<sequence length="170" mass="18554">MGANEPAEAVAGQELACWPLWRSLKNEFPVWSLVPSWFYSPGAWGYLGVDFLSGFRRNASTRRAFALLEGVGDKTFEAVAALAALNARRQEQMLRAVIIAYLTVPVSATALVAEIVGDDLGTFVRENAMNCLALALTLAAGPISYLLSNWRARQIVGVLDLVRIERAARD</sequence>
<protein>
    <recommendedName>
        <fullName evidence="6">MotA/TolQ/ExbB proton channel domain-containing protein</fullName>
    </recommendedName>
</protein>
<feature type="transmembrane region" description="Helical" evidence="1">
    <location>
        <begin position="37"/>
        <end position="55"/>
    </location>
</feature>
<dbReference type="EMBL" id="PJRQ01000008">
    <property type="protein sequence ID" value="PLR18986.1"/>
    <property type="molecule type" value="Genomic_DNA"/>
</dbReference>
<feature type="transmembrane region" description="Helical" evidence="1">
    <location>
        <begin position="127"/>
        <end position="147"/>
    </location>
</feature>
<organism evidence="3 4">
    <name type="scientific">Caulobacter flavus</name>
    <dbReference type="NCBI Taxonomy" id="1679497"/>
    <lineage>
        <taxon>Bacteria</taxon>
        <taxon>Pseudomonadati</taxon>
        <taxon>Pseudomonadota</taxon>
        <taxon>Alphaproteobacteria</taxon>
        <taxon>Caulobacterales</taxon>
        <taxon>Caulobacteraceae</taxon>
        <taxon>Caulobacter</taxon>
    </lineage>
</organism>
<dbReference type="RefSeq" id="WP_101711544.1">
    <property type="nucleotide sequence ID" value="NZ_CP026100.1"/>
</dbReference>
<name>A0A2N5CYZ7_9CAUL</name>
<dbReference type="AlphaFoldDB" id="A0A2N5CYZ7"/>
<dbReference type="Proteomes" id="UP000281192">
    <property type="component" value="Chromosome"/>
</dbReference>
<evidence type="ECO:0000313" key="5">
    <source>
        <dbReference type="Proteomes" id="UP000281192"/>
    </source>
</evidence>
<reference evidence="3 4" key="1">
    <citation type="submission" date="2017-12" db="EMBL/GenBank/DDBJ databases">
        <title>The genome sequence of Caulobacter flavus CGMCC1 15093.</title>
        <authorList>
            <person name="Gao J."/>
            <person name="Mao X."/>
            <person name="Sun J."/>
        </authorList>
    </citation>
    <scope>NUCLEOTIDE SEQUENCE [LARGE SCALE GENOMIC DNA]</scope>
    <source>
        <strain evidence="3 4">CGMCC1 15093</strain>
    </source>
</reference>
<feature type="transmembrane region" description="Helical" evidence="1">
    <location>
        <begin position="96"/>
        <end position="115"/>
    </location>
</feature>
<gene>
    <name evidence="2" type="ORF">C1707_03215</name>
    <name evidence="3" type="ORF">CFHF_02960</name>
</gene>
<evidence type="ECO:0000313" key="2">
    <source>
        <dbReference type="EMBL" id="AYV45334.1"/>
    </source>
</evidence>
<keyword evidence="1" id="KW-0472">Membrane</keyword>
<proteinExistence type="predicted"/>
<reference evidence="2 5" key="2">
    <citation type="submission" date="2018-01" db="EMBL/GenBank/DDBJ databases">
        <title>Complete genome sequence of Caulobacter flavus RHGG3.</title>
        <authorList>
            <person name="Yang E."/>
        </authorList>
    </citation>
    <scope>NUCLEOTIDE SEQUENCE [LARGE SCALE GENOMIC DNA]</scope>
    <source>
        <strain evidence="2 5">RHGG3</strain>
    </source>
</reference>
<dbReference type="Proteomes" id="UP000234483">
    <property type="component" value="Unassembled WGS sequence"/>
</dbReference>